<keyword evidence="1" id="KW-0812">Transmembrane</keyword>
<dbReference type="EMBL" id="LT841305">
    <property type="protein sequence ID" value="SMH64165.1"/>
    <property type="molecule type" value="Genomic_DNA"/>
</dbReference>
<evidence type="ECO:0000313" key="2">
    <source>
        <dbReference type="EMBL" id="CDQ10204.1"/>
    </source>
</evidence>
<dbReference type="AlphaFoldDB" id="A0A060UUF2"/>
<reference evidence="2" key="2">
    <citation type="submission" date="2014-07" db="EMBL/GenBank/DDBJ databases">
        <title>Initial genome analysis of the psychrotolerant acidophile Acidithiobacillus ferrivorans CF27: insights into iron and sulfur oxidation pathways and into biofilm formation.</title>
        <authorList>
            <person name="Talla E."/>
            <person name="Hedrich S."/>
            <person name="Mangenot S."/>
            <person name="Ji B."/>
            <person name="Johnson D.B."/>
            <person name="Barbe V."/>
            <person name="Bonnefoy V."/>
        </authorList>
    </citation>
    <scope>NUCLEOTIDE SEQUENCE [LARGE SCALE GENOMIC DNA]</scope>
    <source>
        <strain evidence="2">CF27</strain>
    </source>
</reference>
<sequence length="283" mass="28319">MSDKGLDMLVGDADDAAPEKGQVVTAAAEPVGDAMSNALSVFLPDAVQLRVATIAARYGIDPRADPTWALVESVKLGADCAQASAAGALAAGNAARAVQAGVAGITDLVFAGAVQAGDEVKGALRVEIRDRAVEAGQALKMLIDSAASTGATSLKTAASELDVKLGKIPADVQKSLDAYKEKGVVEFATAAKEAGKAAAKSASYASFRLSAIILVLVMALGGIGGAGGEYAYLQLTHQAPISDVTDFPMPGGTLLVLPDNVTAPSPGECPTGGKCVTIPTPAS</sequence>
<evidence type="ECO:0000313" key="4">
    <source>
        <dbReference type="Proteomes" id="UP000193925"/>
    </source>
</evidence>
<dbReference type="RefSeq" id="WP_035192564.1">
    <property type="nucleotide sequence ID" value="NZ_CCCS020000034.1"/>
</dbReference>
<protein>
    <submittedName>
        <fullName evidence="2">Uncharacterized protein</fullName>
    </submittedName>
</protein>
<keyword evidence="1" id="KW-1133">Transmembrane helix</keyword>
<dbReference type="EMBL" id="CCCS020000034">
    <property type="protein sequence ID" value="CDQ10204.1"/>
    <property type="molecule type" value="Genomic_DNA"/>
</dbReference>
<reference evidence="2" key="1">
    <citation type="submission" date="2014-03" db="EMBL/GenBank/DDBJ databases">
        <authorList>
            <person name="Genoscope - CEA"/>
        </authorList>
    </citation>
    <scope>NUCLEOTIDE SEQUENCE [LARGE SCALE GENOMIC DNA]</scope>
    <source>
        <strain evidence="2">CF27</strain>
    </source>
</reference>
<evidence type="ECO:0000256" key="1">
    <source>
        <dbReference type="SAM" id="Phobius"/>
    </source>
</evidence>
<keyword evidence="4" id="KW-1185">Reference proteome</keyword>
<evidence type="ECO:0000313" key="3">
    <source>
        <dbReference type="EMBL" id="SMH64165.1"/>
    </source>
</evidence>
<feature type="transmembrane region" description="Helical" evidence="1">
    <location>
        <begin position="209"/>
        <end position="233"/>
    </location>
</feature>
<name>A0A060UUF2_9PROT</name>
<reference evidence="3 4" key="3">
    <citation type="submission" date="2017-03" db="EMBL/GenBank/DDBJ databases">
        <authorList>
            <person name="Regsiter A."/>
            <person name="William W."/>
        </authorList>
    </citation>
    <scope>NUCLEOTIDE SEQUENCE [LARGE SCALE GENOMIC DNA]</scope>
    <source>
        <strain evidence="3">PRJEB5721</strain>
    </source>
</reference>
<accession>A0A060UUF2</accession>
<organism evidence="2">
    <name type="scientific">Acidithiobacillus ferrivorans</name>
    <dbReference type="NCBI Taxonomy" id="160808"/>
    <lineage>
        <taxon>Bacteria</taxon>
        <taxon>Pseudomonadati</taxon>
        <taxon>Pseudomonadota</taxon>
        <taxon>Acidithiobacillia</taxon>
        <taxon>Acidithiobacillales</taxon>
        <taxon>Acidithiobacillaceae</taxon>
        <taxon>Acidithiobacillus</taxon>
    </lineage>
</organism>
<dbReference type="Proteomes" id="UP000193925">
    <property type="component" value="Chromosome AFERRI"/>
</dbReference>
<proteinExistence type="predicted"/>
<gene>
    <name evidence="3" type="ORF">AFERRI_10198</name>
    <name evidence="2" type="ORF">AFERRI_40156</name>
</gene>
<keyword evidence="1" id="KW-0472">Membrane</keyword>